<dbReference type="InterPro" id="IPR010982">
    <property type="entry name" value="Lambda_DNA-bd_dom_sf"/>
</dbReference>
<protein>
    <submittedName>
        <fullName evidence="3">Helix-turn-helix domain-containing protein</fullName>
    </submittedName>
</protein>
<accession>A0ABW1KXI0</accession>
<dbReference type="Pfam" id="PF01381">
    <property type="entry name" value="HTH_3"/>
    <property type="match status" value="1"/>
</dbReference>
<evidence type="ECO:0000313" key="4">
    <source>
        <dbReference type="Proteomes" id="UP001596116"/>
    </source>
</evidence>
<evidence type="ECO:0000256" key="1">
    <source>
        <dbReference type="ARBA" id="ARBA00023125"/>
    </source>
</evidence>
<dbReference type="EMBL" id="JBHPON010000001">
    <property type="protein sequence ID" value="MFC6035357.1"/>
    <property type="molecule type" value="Genomic_DNA"/>
</dbReference>
<gene>
    <name evidence="3" type="ORF">ACFMB1_07365</name>
</gene>
<dbReference type="PROSITE" id="PS50943">
    <property type="entry name" value="HTH_CROC1"/>
    <property type="match status" value="1"/>
</dbReference>
<dbReference type="InterPro" id="IPR001387">
    <property type="entry name" value="Cro/C1-type_HTH"/>
</dbReference>
<dbReference type="RefSeq" id="WP_379923935.1">
    <property type="nucleotide sequence ID" value="NZ_JBHPON010000001.1"/>
</dbReference>
<comment type="caution">
    <text evidence="3">The sequence shown here is derived from an EMBL/GenBank/DDBJ whole genome shotgun (WGS) entry which is preliminary data.</text>
</comment>
<proteinExistence type="predicted"/>
<evidence type="ECO:0000313" key="3">
    <source>
        <dbReference type="EMBL" id="MFC6035357.1"/>
    </source>
</evidence>
<dbReference type="PANTHER" id="PTHR46797">
    <property type="entry name" value="HTH-TYPE TRANSCRIPTIONAL REGULATOR"/>
    <property type="match status" value="1"/>
</dbReference>
<keyword evidence="1" id="KW-0238">DNA-binding</keyword>
<keyword evidence="4" id="KW-1185">Reference proteome</keyword>
<sequence>MHSGQWHSSDVANLRENLARNLRARRGKKTQAAFGQRVGVHQSTIYRIEQGTQNVTIDTLQTLCNRLRCPASDLLDDPKGK</sequence>
<dbReference type="Gene3D" id="1.10.260.40">
    <property type="entry name" value="lambda repressor-like DNA-binding domains"/>
    <property type="match status" value="1"/>
</dbReference>
<reference evidence="3 4" key="1">
    <citation type="submission" date="2024-09" db="EMBL/GenBank/DDBJ databases">
        <authorList>
            <person name="Zhang Z.-H."/>
        </authorList>
    </citation>
    <scope>NUCLEOTIDE SEQUENCE [LARGE SCALE GENOMIC DNA]</scope>
    <source>
        <strain evidence="3 4">HHTR114</strain>
    </source>
</reference>
<dbReference type="CDD" id="cd00093">
    <property type="entry name" value="HTH_XRE"/>
    <property type="match status" value="1"/>
</dbReference>
<evidence type="ECO:0000259" key="2">
    <source>
        <dbReference type="PROSITE" id="PS50943"/>
    </source>
</evidence>
<feature type="domain" description="HTH cro/C1-type" evidence="2">
    <location>
        <begin position="20"/>
        <end position="74"/>
    </location>
</feature>
<name>A0ABW1KXI0_9PROT</name>
<dbReference type="SUPFAM" id="SSF47413">
    <property type="entry name" value="lambda repressor-like DNA-binding domains"/>
    <property type="match status" value="1"/>
</dbReference>
<dbReference type="Proteomes" id="UP001596116">
    <property type="component" value="Unassembled WGS sequence"/>
</dbReference>
<dbReference type="SMART" id="SM00530">
    <property type="entry name" value="HTH_XRE"/>
    <property type="match status" value="1"/>
</dbReference>
<dbReference type="InterPro" id="IPR050807">
    <property type="entry name" value="TransReg_Diox_bact_type"/>
</dbReference>
<organism evidence="3 4">
    <name type="scientific">Hyphococcus aureus</name>
    <dbReference type="NCBI Taxonomy" id="2666033"/>
    <lineage>
        <taxon>Bacteria</taxon>
        <taxon>Pseudomonadati</taxon>
        <taxon>Pseudomonadota</taxon>
        <taxon>Alphaproteobacteria</taxon>
        <taxon>Parvularculales</taxon>
        <taxon>Parvularculaceae</taxon>
        <taxon>Hyphococcus</taxon>
    </lineage>
</organism>
<dbReference type="PANTHER" id="PTHR46797:SF1">
    <property type="entry name" value="METHYLPHOSPHONATE SYNTHASE"/>
    <property type="match status" value="1"/>
</dbReference>